<feature type="domain" description="Ubiquitin-like" evidence="2">
    <location>
        <begin position="112"/>
        <end position="182"/>
    </location>
</feature>
<organism evidence="3 4">
    <name type="scientific">Rhynchospora pubera</name>
    <dbReference type="NCBI Taxonomy" id="906938"/>
    <lineage>
        <taxon>Eukaryota</taxon>
        <taxon>Viridiplantae</taxon>
        <taxon>Streptophyta</taxon>
        <taxon>Embryophyta</taxon>
        <taxon>Tracheophyta</taxon>
        <taxon>Spermatophyta</taxon>
        <taxon>Magnoliopsida</taxon>
        <taxon>Liliopsida</taxon>
        <taxon>Poales</taxon>
        <taxon>Cyperaceae</taxon>
        <taxon>Cyperoideae</taxon>
        <taxon>Rhynchosporeae</taxon>
        <taxon>Rhynchospora</taxon>
    </lineage>
</organism>
<dbReference type="SMART" id="SM00213">
    <property type="entry name" value="UBQ"/>
    <property type="match status" value="3"/>
</dbReference>
<gene>
    <name evidence="3" type="ORF">LUZ62_016249</name>
</gene>
<dbReference type="Gene3D" id="3.10.20.90">
    <property type="entry name" value="Phosphatidylinositol 3-kinase Catalytic Subunit, Chain A, domain 1"/>
    <property type="match status" value="3"/>
</dbReference>
<evidence type="ECO:0000256" key="1">
    <source>
        <dbReference type="ARBA" id="ARBA00022499"/>
    </source>
</evidence>
<dbReference type="InterPro" id="IPR000626">
    <property type="entry name" value="Ubiquitin-like_dom"/>
</dbReference>
<feature type="domain" description="Ubiquitin-like" evidence="2">
    <location>
        <begin position="38"/>
        <end position="110"/>
    </location>
</feature>
<reference evidence="3" key="1">
    <citation type="submission" date="2022-08" db="EMBL/GenBank/DDBJ databases">
        <authorList>
            <person name="Marques A."/>
        </authorList>
    </citation>
    <scope>NUCLEOTIDE SEQUENCE</scope>
    <source>
        <strain evidence="3">RhyPub2mFocal</strain>
        <tissue evidence="3">Leaves</tissue>
    </source>
</reference>
<protein>
    <submittedName>
        <fullName evidence="3">Polyubiquitin</fullName>
    </submittedName>
</protein>
<proteinExistence type="predicted"/>
<dbReference type="EMBL" id="JAMFTS010000001">
    <property type="protein sequence ID" value="KAJ4803683.1"/>
    <property type="molecule type" value="Genomic_DNA"/>
</dbReference>
<dbReference type="PANTHER" id="PTHR10666">
    <property type="entry name" value="UBIQUITIN"/>
    <property type="match status" value="1"/>
</dbReference>
<dbReference type="Proteomes" id="UP001140206">
    <property type="component" value="Chromosome 1"/>
</dbReference>
<sequence>MEGLEIVIKMRNGRTTIVEVESENPIIEHVKVNIKSKMRVLVKVFGEKIIPFMVESKQTVGRLKEMIQAAECISIDDMSLKFDDKELGNSQTLAQCNIQEDSTLVVCSREDIKIYIDTWEGKTIILDTKKSEKISNLKRIISDQEGIALRNQNLIFDGNRLDDNCILADCDIQNGSKLKLVLCSGRCVVDRTDRQDLVKRSEKGMQIFVKTLTGKTKTLKVVSSDTIDNVKVKIQDMEAIPPHQQMLVYGGNLLKDGRILADYNIQKESTLHLSLRLSGCKDGLTLGGRCR</sequence>
<dbReference type="PROSITE" id="PS50053">
    <property type="entry name" value="UBIQUITIN_2"/>
    <property type="match status" value="3"/>
</dbReference>
<dbReference type="AlphaFoldDB" id="A0AAV8GDG5"/>
<dbReference type="InterPro" id="IPR019954">
    <property type="entry name" value="Ubiquitin_CS"/>
</dbReference>
<dbReference type="PRINTS" id="PR00348">
    <property type="entry name" value="UBIQUITIN"/>
</dbReference>
<evidence type="ECO:0000313" key="3">
    <source>
        <dbReference type="EMBL" id="KAJ4803683.1"/>
    </source>
</evidence>
<feature type="domain" description="Ubiquitin-like" evidence="2">
    <location>
        <begin position="205"/>
        <end position="280"/>
    </location>
</feature>
<name>A0AAV8GDG5_9POAL</name>
<dbReference type="SUPFAM" id="SSF54236">
    <property type="entry name" value="Ubiquitin-like"/>
    <property type="match status" value="3"/>
</dbReference>
<dbReference type="InterPro" id="IPR050158">
    <property type="entry name" value="Ubiquitin_ubiquitin-like"/>
</dbReference>
<dbReference type="GO" id="GO:0003729">
    <property type="term" value="F:mRNA binding"/>
    <property type="evidence" value="ECO:0007669"/>
    <property type="project" value="UniProtKB-ARBA"/>
</dbReference>
<dbReference type="CDD" id="cd17039">
    <property type="entry name" value="Ubl_ubiquitin_like"/>
    <property type="match status" value="1"/>
</dbReference>
<keyword evidence="4" id="KW-1185">Reference proteome</keyword>
<dbReference type="FunFam" id="3.10.20.90:FF:000160">
    <property type="entry name" value="Polyubiquitin-C"/>
    <property type="match status" value="1"/>
</dbReference>
<evidence type="ECO:0000259" key="2">
    <source>
        <dbReference type="PROSITE" id="PS50053"/>
    </source>
</evidence>
<dbReference type="Pfam" id="PF00240">
    <property type="entry name" value="ubiquitin"/>
    <property type="match status" value="3"/>
</dbReference>
<dbReference type="InterPro" id="IPR029071">
    <property type="entry name" value="Ubiquitin-like_domsf"/>
</dbReference>
<comment type="caution">
    <text evidence="3">The sequence shown here is derived from an EMBL/GenBank/DDBJ whole genome shotgun (WGS) entry which is preliminary data.</text>
</comment>
<dbReference type="InterPro" id="IPR019956">
    <property type="entry name" value="Ubiquitin_dom"/>
</dbReference>
<evidence type="ECO:0000313" key="4">
    <source>
        <dbReference type="Proteomes" id="UP001140206"/>
    </source>
</evidence>
<keyword evidence="1" id="KW-1017">Isopeptide bond</keyword>
<dbReference type="PROSITE" id="PS00299">
    <property type="entry name" value="UBIQUITIN_1"/>
    <property type="match status" value="2"/>
</dbReference>
<accession>A0AAV8GDG5</accession>